<reference evidence="9" key="1">
    <citation type="submission" date="2016-05" db="EMBL/GenBank/DDBJ databases">
        <title>Comparative genomics of biotechnologically important yeasts.</title>
        <authorList>
            <consortium name="DOE Joint Genome Institute"/>
            <person name="Riley R."/>
            <person name="Haridas S."/>
            <person name="Wolfe K.H."/>
            <person name="Lopes M.R."/>
            <person name="Hittinger C.T."/>
            <person name="Goker M."/>
            <person name="Salamov A."/>
            <person name="Wisecaver J."/>
            <person name="Long T.M."/>
            <person name="Aerts A.L."/>
            <person name="Barry K."/>
            <person name="Choi C."/>
            <person name="Clum A."/>
            <person name="Coughlan A.Y."/>
            <person name="Deshpande S."/>
            <person name="Douglass A.P."/>
            <person name="Hanson S.J."/>
            <person name="Klenk H.-P."/>
            <person name="Labutti K."/>
            <person name="Lapidus A."/>
            <person name="Lindquist E."/>
            <person name="Lipzen A."/>
            <person name="Meier-Kolthoff J.P."/>
            <person name="Ohm R.A."/>
            <person name="Otillar R.P."/>
            <person name="Pangilinan J."/>
            <person name="Peng Y."/>
            <person name="Rokas A."/>
            <person name="Rosa C.A."/>
            <person name="Scheuner C."/>
            <person name="Sibirny A.A."/>
            <person name="Slot J.C."/>
            <person name="Stielow J.B."/>
            <person name="Sun H."/>
            <person name="Kurtzman C.P."/>
            <person name="Blackwell M."/>
            <person name="Grigoriev I.V."/>
            <person name="Jeffries T.W."/>
        </authorList>
    </citation>
    <scope>NUCLEOTIDE SEQUENCE [LARGE SCALE GENOMIC DNA]</scope>
    <source>
        <strain evidence="9">NRRL Y-1933</strain>
    </source>
</reference>
<dbReference type="Gene3D" id="1.25.40.10">
    <property type="entry name" value="Tetratricopeptide repeat domain"/>
    <property type="match status" value="1"/>
</dbReference>
<dbReference type="PANTHER" id="PTHR23271">
    <property type="entry name" value="HEPATOCELLULAR CARCINOMA-ASSOCIATED ANTIGEN 66"/>
    <property type="match status" value="1"/>
</dbReference>
<organism evidence="8 9">
    <name type="scientific">Hyphopichia burtonii NRRL Y-1933</name>
    <dbReference type="NCBI Taxonomy" id="984485"/>
    <lineage>
        <taxon>Eukaryota</taxon>
        <taxon>Fungi</taxon>
        <taxon>Dikarya</taxon>
        <taxon>Ascomycota</taxon>
        <taxon>Saccharomycotina</taxon>
        <taxon>Pichiomycetes</taxon>
        <taxon>Debaryomycetaceae</taxon>
        <taxon>Hyphopichia</taxon>
    </lineage>
</organism>
<dbReference type="InterPro" id="IPR013949">
    <property type="entry name" value="Utp6"/>
</dbReference>
<keyword evidence="3" id="KW-0698">rRNA processing</keyword>
<dbReference type="SUPFAM" id="SSF48452">
    <property type="entry name" value="TPR-like"/>
    <property type="match status" value="1"/>
</dbReference>
<gene>
    <name evidence="8" type="ORF">HYPBUDRAFT_111439</name>
</gene>
<dbReference type="InterPro" id="IPR011990">
    <property type="entry name" value="TPR-like_helical_dom_sf"/>
</dbReference>
<feature type="region of interest" description="Disordered" evidence="6">
    <location>
        <begin position="210"/>
        <end position="230"/>
    </location>
</feature>
<dbReference type="EMBL" id="KV454542">
    <property type="protein sequence ID" value="ODV66527.1"/>
    <property type="molecule type" value="Genomic_DNA"/>
</dbReference>
<accession>A0A1E4RGY1</accession>
<sequence length="437" mass="51221">MADKVRYYLEQSVPELEDLQDKGLFERNEITMIMRRRTDFEQRIQGRGSRPRDFLKYCDFEVNLEKLRKKRLIRLKSVGLIKQKRSISDWAGPRRILFIMQRSVRRFPGDLELWAKYLQQAKEHGAIKVIYSVYSRLLQLQPRNIDAWLSAARYEFEDNSNAKGARVLFQRGLRLNPDSYELWLNYAQFELTYVSKLLARRQVLGLVTEKEQTEDLQKDERRREAELNKNSKVLDNDEDFNKDVISLPTVSADEVNDQLNHLPEADMNMLGNAETNPVLRGDIALTIYDLCIPAILKTIPKNSTISTPEDKVFEISQAFLSIFDQFDNLNRDYLYLHVLTYLQNNHSNDIRTPLIDINLSTRTLKISDENFAEVLQLSVNKFIAYKMKLKNNKDKDELTNKYTSYLNEKFLTPSIESNQSKRVTTLLKAIIKKCRSI</sequence>
<protein>
    <recommendedName>
        <fullName evidence="7">U3 small nucleolar RNA-associated protein 6 N-terminal domain-containing protein</fullName>
    </recommendedName>
</protein>
<dbReference type="GeneID" id="30993382"/>
<dbReference type="OrthoDB" id="28112at2759"/>
<dbReference type="RefSeq" id="XP_020075594.1">
    <property type="nucleotide sequence ID" value="XM_020218832.1"/>
</dbReference>
<dbReference type="PANTHER" id="PTHR23271:SF1">
    <property type="entry name" value="U3 SMALL NUCLEOLAR RNA-ASSOCIATED PROTEIN 6 HOMOLOG"/>
    <property type="match status" value="1"/>
</dbReference>
<evidence type="ECO:0000256" key="5">
    <source>
        <dbReference type="ARBA" id="ARBA00023242"/>
    </source>
</evidence>
<dbReference type="GO" id="GO:0000447">
    <property type="term" value="P:endonucleolytic cleavage in ITS1 to separate SSU-rRNA from 5.8S rRNA and LSU-rRNA from tricistronic rRNA transcript (SSU-rRNA, 5.8S rRNA, LSU-rRNA)"/>
    <property type="evidence" value="ECO:0007669"/>
    <property type="project" value="EnsemblFungi"/>
</dbReference>
<evidence type="ECO:0000256" key="4">
    <source>
        <dbReference type="ARBA" id="ARBA00022737"/>
    </source>
</evidence>
<dbReference type="GO" id="GO:0034388">
    <property type="term" value="C:Pwp2p-containing subcomplex of 90S preribosome"/>
    <property type="evidence" value="ECO:0007669"/>
    <property type="project" value="EnsemblFungi"/>
</dbReference>
<comment type="similarity">
    <text evidence="2">Belongs to the UTP6 family.</text>
</comment>
<dbReference type="GO" id="GO:0042802">
    <property type="term" value="F:identical protein binding"/>
    <property type="evidence" value="ECO:0007669"/>
    <property type="project" value="EnsemblFungi"/>
</dbReference>
<proteinExistence type="inferred from homology"/>
<keyword evidence="5" id="KW-0539">Nucleus</keyword>
<evidence type="ECO:0000313" key="9">
    <source>
        <dbReference type="Proteomes" id="UP000095085"/>
    </source>
</evidence>
<evidence type="ECO:0000256" key="3">
    <source>
        <dbReference type="ARBA" id="ARBA00022552"/>
    </source>
</evidence>
<dbReference type="GO" id="GO:0000480">
    <property type="term" value="P:endonucleolytic cleavage in 5'-ETS of tricistronic rRNA transcript (SSU-rRNA, 5.8S rRNA, LSU-rRNA)"/>
    <property type="evidence" value="ECO:0007669"/>
    <property type="project" value="EnsemblFungi"/>
</dbReference>
<dbReference type="AlphaFoldDB" id="A0A1E4RGY1"/>
<dbReference type="Pfam" id="PF23240">
    <property type="entry name" value="HAT_PRP39_N"/>
    <property type="match status" value="1"/>
</dbReference>
<dbReference type="Pfam" id="PF08640">
    <property type="entry name" value="U3_assoc_6"/>
    <property type="match status" value="1"/>
</dbReference>
<dbReference type="GO" id="GO:0000472">
    <property type="term" value="P:endonucleolytic cleavage to generate mature 5'-end of SSU-rRNA from (SSU-rRNA, 5.8S rRNA, LSU-rRNA)"/>
    <property type="evidence" value="ECO:0007669"/>
    <property type="project" value="EnsemblFungi"/>
</dbReference>
<evidence type="ECO:0000256" key="1">
    <source>
        <dbReference type="ARBA" id="ARBA00004604"/>
    </source>
</evidence>
<keyword evidence="4" id="KW-0677">Repeat</keyword>
<dbReference type="InterPro" id="IPR003107">
    <property type="entry name" value="HAT"/>
</dbReference>
<dbReference type="Proteomes" id="UP000095085">
    <property type="component" value="Unassembled WGS sequence"/>
</dbReference>
<feature type="domain" description="U3 small nucleolar RNA-associated protein 6 N-terminal" evidence="7">
    <location>
        <begin position="9"/>
        <end position="95"/>
    </location>
</feature>
<dbReference type="InterPro" id="IPR055347">
    <property type="entry name" value="UTP6_N"/>
</dbReference>
<dbReference type="STRING" id="984485.A0A1E4RGY1"/>
<dbReference type="GO" id="GO:0034511">
    <property type="term" value="F:U3 snoRNA binding"/>
    <property type="evidence" value="ECO:0007669"/>
    <property type="project" value="EnsemblFungi"/>
</dbReference>
<name>A0A1E4RGY1_9ASCO</name>
<keyword evidence="9" id="KW-1185">Reference proteome</keyword>
<evidence type="ECO:0000259" key="7">
    <source>
        <dbReference type="Pfam" id="PF08640"/>
    </source>
</evidence>
<comment type="subcellular location">
    <subcellularLocation>
        <location evidence="1">Nucleus</location>
        <location evidence="1">Nucleolus</location>
    </subcellularLocation>
</comment>
<dbReference type="SMART" id="SM00386">
    <property type="entry name" value="HAT"/>
    <property type="match status" value="3"/>
</dbReference>
<evidence type="ECO:0000256" key="6">
    <source>
        <dbReference type="SAM" id="MobiDB-lite"/>
    </source>
</evidence>
<dbReference type="GO" id="GO:0032040">
    <property type="term" value="C:small-subunit processome"/>
    <property type="evidence" value="ECO:0007669"/>
    <property type="project" value="EnsemblFungi"/>
</dbReference>
<evidence type="ECO:0000256" key="2">
    <source>
        <dbReference type="ARBA" id="ARBA00010734"/>
    </source>
</evidence>
<evidence type="ECO:0000313" key="8">
    <source>
        <dbReference type="EMBL" id="ODV66527.1"/>
    </source>
</evidence>